<reference evidence="2 3" key="1">
    <citation type="submission" date="2016-02" db="EMBL/GenBank/DDBJ databases">
        <title>Genome analysis of coral dinoflagellate symbionts highlights evolutionary adaptations to a symbiotic lifestyle.</title>
        <authorList>
            <person name="Aranda M."/>
            <person name="Li Y."/>
            <person name="Liew Y.J."/>
            <person name="Baumgarten S."/>
            <person name="Simakov O."/>
            <person name="Wilson M."/>
            <person name="Piel J."/>
            <person name="Ashoor H."/>
            <person name="Bougouffa S."/>
            <person name="Bajic V.B."/>
            <person name="Ryu T."/>
            <person name="Ravasi T."/>
            <person name="Bayer T."/>
            <person name="Micklem G."/>
            <person name="Kim H."/>
            <person name="Bhak J."/>
            <person name="Lajeunesse T.C."/>
            <person name="Voolstra C.R."/>
        </authorList>
    </citation>
    <scope>NUCLEOTIDE SEQUENCE [LARGE SCALE GENOMIC DNA]</scope>
    <source>
        <strain evidence="2 3">CCMP2467</strain>
    </source>
</reference>
<protein>
    <submittedName>
        <fullName evidence="2">Uncharacterized protein</fullName>
    </submittedName>
</protein>
<name>A0A1Q9BT35_SYMMI</name>
<dbReference type="OrthoDB" id="10300136at2759"/>
<dbReference type="AlphaFoldDB" id="A0A1Q9BT35"/>
<sequence>LKLYNKKFLRLCFTKYEASSNLRGPTVMEAQAADKRCWELIAELVNLHNWKLDDALHELSEVRSDMSSLLAPRAFIHKRFLEPADPWRGQRVAKGNPKGGGRGQKGREGKGEKGERTERGGKGGKGKDNKNPTQPGKWLSTLFMEGKRHTLCMRYQNGQCKAMMEGSLTFSTCLELLEEHFSKPCLQASYNDSAVSYEDAYFNLGAFSFESGSSYSKSTRLPAGTLGEQVDLLAAEGLDMLSDATYDSLLRTPEFLNGVPGNNAAQQASLVNIPACTVGQVLVNTGTATHLWQDFRMGEGSTLSLIGQMAPVTRRLQQHVAEQKETPLFTEAETAWLRASFK</sequence>
<comment type="caution">
    <text evidence="2">The sequence shown here is derived from an EMBL/GenBank/DDBJ whole genome shotgun (WGS) entry which is preliminary data.</text>
</comment>
<evidence type="ECO:0000313" key="2">
    <source>
        <dbReference type="EMBL" id="OLP73839.1"/>
    </source>
</evidence>
<dbReference type="Proteomes" id="UP000186817">
    <property type="component" value="Unassembled WGS sequence"/>
</dbReference>
<accession>A0A1Q9BT35</accession>
<dbReference type="EMBL" id="LSRX01004671">
    <property type="protein sequence ID" value="OLP73839.1"/>
    <property type="molecule type" value="Genomic_DNA"/>
</dbReference>
<feature type="non-terminal residue" evidence="2">
    <location>
        <position position="1"/>
    </location>
</feature>
<evidence type="ECO:0000313" key="3">
    <source>
        <dbReference type="Proteomes" id="UP000186817"/>
    </source>
</evidence>
<proteinExistence type="predicted"/>
<feature type="non-terminal residue" evidence="2">
    <location>
        <position position="342"/>
    </location>
</feature>
<feature type="compositionally biased region" description="Basic and acidic residues" evidence="1">
    <location>
        <begin position="105"/>
        <end position="130"/>
    </location>
</feature>
<organism evidence="2 3">
    <name type="scientific">Symbiodinium microadriaticum</name>
    <name type="common">Dinoflagellate</name>
    <name type="synonym">Zooxanthella microadriatica</name>
    <dbReference type="NCBI Taxonomy" id="2951"/>
    <lineage>
        <taxon>Eukaryota</taxon>
        <taxon>Sar</taxon>
        <taxon>Alveolata</taxon>
        <taxon>Dinophyceae</taxon>
        <taxon>Suessiales</taxon>
        <taxon>Symbiodiniaceae</taxon>
        <taxon>Symbiodinium</taxon>
    </lineage>
</organism>
<keyword evidence="3" id="KW-1185">Reference proteome</keyword>
<gene>
    <name evidence="2" type="ORF">AK812_SmicGene46791</name>
</gene>
<feature type="region of interest" description="Disordered" evidence="1">
    <location>
        <begin position="87"/>
        <end position="138"/>
    </location>
</feature>
<evidence type="ECO:0000256" key="1">
    <source>
        <dbReference type="SAM" id="MobiDB-lite"/>
    </source>
</evidence>